<organism evidence="1 2">
    <name type="scientific">Ideonella lacteola</name>
    <dbReference type="NCBI Taxonomy" id="2984193"/>
    <lineage>
        <taxon>Bacteria</taxon>
        <taxon>Pseudomonadati</taxon>
        <taxon>Pseudomonadota</taxon>
        <taxon>Betaproteobacteria</taxon>
        <taxon>Burkholderiales</taxon>
        <taxon>Sphaerotilaceae</taxon>
        <taxon>Ideonella</taxon>
    </lineage>
</organism>
<evidence type="ECO:0000313" key="2">
    <source>
        <dbReference type="Proteomes" id="UP001371218"/>
    </source>
</evidence>
<dbReference type="RefSeq" id="WP_341426247.1">
    <property type="nucleotide sequence ID" value="NZ_JBBUTG010000007.1"/>
</dbReference>
<reference evidence="1 2" key="1">
    <citation type="submission" date="2024-04" db="EMBL/GenBank/DDBJ databases">
        <title>Novel species of the genus Ideonella isolated from streams.</title>
        <authorList>
            <person name="Lu H."/>
        </authorList>
    </citation>
    <scope>NUCLEOTIDE SEQUENCE [LARGE SCALE GENOMIC DNA]</scope>
    <source>
        <strain evidence="1 2">DXS29W</strain>
    </source>
</reference>
<proteinExistence type="predicted"/>
<dbReference type="SUPFAM" id="SSF52540">
    <property type="entry name" value="P-loop containing nucleoside triphosphate hydrolases"/>
    <property type="match status" value="1"/>
</dbReference>
<evidence type="ECO:0000313" key="1">
    <source>
        <dbReference type="EMBL" id="MEK8031848.1"/>
    </source>
</evidence>
<protein>
    <recommendedName>
        <fullName evidence="3">Sulfotransferase domain-containing protein</fullName>
    </recommendedName>
</protein>
<dbReference type="EMBL" id="JBBUTG010000007">
    <property type="protein sequence ID" value="MEK8031848.1"/>
    <property type="molecule type" value="Genomic_DNA"/>
</dbReference>
<comment type="caution">
    <text evidence="1">The sequence shown here is derived from an EMBL/GenBank/DDBJ whole genome shotgun (WGS) entry which is preliminary data.</text>
</comment>
<name>A0ABU9BQU7_9BURK</name>
<sequence length="298" mass="33267">MPLILHIGLPKTGTTYLQKTFDGARAPLRESGFVYPDSGYYNHQIAWYEPIGPHLPWSAKPGLPERWQSLQQVLAQEDGLPTLISAEALSALTPAGVSIVKARVAARRVDRIIITSRSLSLSLPSYWQQNLKQGALEDLETFAEDALRTIEEGRAPGAMYSHGRTVQVWRHVFDETPISVLPMGSNFTANLRRFADLCALDQRQVDLLCGHVPSASQQNLSFSVDECSKLLRINERVAAGRFDAAARRRAMRIFFSQRDDGLSYEKPRLSSRLAKHATRLDAWADTIVRQIPGCELVS</sequence>
<accession>A0ABU9BQU7</accession>
<evidence type="ECO:0008006" key="3">
    <source>
        <dbReference type="Google" id="ProtNLM"/>
    </source>
</evidence>
<keyword evidence="2" id="KW-1185">Reference proteome</keyword>
<gene>
    <name evidence="1" type="ORF">AACH06_13555</name>
</gene>
<dbReference type="InterPro" id="IPR027417">
    <property type="entry name" value="P-loop_NTPase"/>
</dbReference>
<dbReference type="Proteomes" id="UP001371218">
    <property type="component" value="Unassembled WGS sequence"/>
</dbReference>